<evidence type="ECO:0000256" key="1">
    <source>
        <dbReference type="ARBA" id="ARBA00022614"/>
    </source>
</evidence>
<evidence type="ECO:0000313" key="4">
    <source>
        <dbReference type="Proteomes" id="UP000504611"/>
    </source>
</evidence>
<dbReference type="GeneID" id="104949521"/>
<keyword evidence="4" id="KW-1185">Reference proteome</keyword>
<feature type="domain" description="NACHT LRR and PYD" evidence="3">
    <location>
        <begin position="43"/>
        <end position="100"/>
    </location>
</feature>
<proteinExistence type="predicted"/>
<dbReference type="AlphaFoldDB" id="A0A6I9NCA0"/>
<dbReference type="RefSeq" id="XP_010774187.1">
    <property type="nucleotide sequence ID" value="XM_010775885.1"/>
</dbReference>
<keyword evidence="2" id="KW-0677">Repeat</keyword>
<sequence>MRKSLRSRNGHLDLFVRFLHGLSLESNQRLPGGLLGRTDNRPETIQRLLGGLLGRTDNRPETIQRAIKNLKEMSSDEISPDRSINIFHCLTEMKDHSVHQEITEFLKSENRSGKRLSEIHCSALADMLQMSEEVLRKYNTSDEGRRTERKSEAEMFVC</sequence>
<keyword evidence="1" id="KW-0433">Leucine-rich repeat</keyword>
<protein>
    <submittedName>
        <fullName evidence="5">Protein NLRC3-like</fullName>
    </submittedName>
</protein>
<organism evidence="4 5">
    <name type="scientific">Notothenia coriiceps</name>
    <name type="common">black rockcod</name>
    <dbReference type="NCBI Taxonomy" id="8208"/>
    <lineage>
        <taxon>Eukaryota</taxon>
        <taxon>Metazoa</taxon>
        <taxon>Chordata</taxon>
        <taxon>Craniata</taxon>
        <taxon>Vertebrata</taxon>
        <taxon>Euteleostomi</taxon>
        <taxon>Actinopterygii</taxon>
        <taxon>Neopterygii</taxon>
        <taxon>Teleostei</taxon>
        <taxon>Neoteleostei</taxon>
        <taxon>Acanthomorphata</taxon>
        <taxon>Eupercaria</taxon>
        <taxon>Perciformes</taxon>
        <taxon>Notothenioidei</taxon>
        <taxon>Nototheniidae</taxon>
        <taxon>Notothenia</taxon>
    </lineage>
</organism>
<dbReference type="Proteomes" id="UP000504611">
    <property type="component" value="Unplaced"/>
</dbReference>
<dbReference type="PANTHER" id="PTHR24106">
    <property type="entry name" value="NACHT, LRR AND CARD DOMAINS-CONTAINING"/>
    <property type="match status" value="1"/>
</dbReference>
<gene>
    <name evidence="5" type="primary">LOC104949521</name>
</gene>
<dbReference type="Pfam" id="PF17776">
    <property type="entry name" value="NLRC4_HD2"/>
    <property type="match status" value="1"/>
</dbReference>
<evidence type="ECO:0000313" key="5">
    <source>
        <dbReference type="RefSeq" id="XP_010774187.1"/>
    </source>
</evidence>
<accession>A0A6I9NCA0</accession>
<dbReference type="InterPro" id="IPR041267">
    <property type="entry name" value="NLRP_HD2"/>
</dbReference>
<reference evidence="5" key="1">
    <citation type="submission" date="2025-08" db="UniProtKB">
        <authorList>
            <consortium name="RefSeq"/>
        </authorList>
    </citation>
    <scope>IDENTIFICATION</scope>
    <source>
        <tissue evidence="5">Muscle</tissue>
    </source>
</reference>
<evidence type="ECO:0000256" key="2">
    <source>
        <dbReference type="ARBA" id="ARBA00022737"/>
    </source>
</evidence>
<evidence type="ECO:0000259" key="3">
    <source>
        <dbReference type="Pfam" id="PF17776"/>
    </source>
</evidence>
<dbReference type="OrthoDB" id="120976at2759"/>
<dbReference type="KEGG" id="ncc:104949521"/>
<dbReference type="InterPro" id="IPR051261">
    <property type="entry name" value="NLR"/>
</dbReference>
<name>A0A6I9NCA0_9TELE</name>